<protein>
    <submittedName>
        <fullName evidence="1">Uncharacterized protein</fullName>
    </submittedName>
</protein>
<sequence length="63" mass="7241">MPVVSIVTLDMVLAYLEGGRRRLSASRQAIRDYRALRWRQPDERSSCSMSFSIGPRFRPTPVT</sequence>
<dbReference type="AlphaFoldDB" id="A0A3S0Q0V2"/>
<gene>
    <name evidence="1" type="ORF">DSL92_07985</name>
</gene>
<comment type="caution">
    <text evidence="1">The sequence shown here is derived from an EMBL/GenBank/DDBJ whole genome shotgun (WGS) entry which is preliminary data.</text>
</comment>
<evidence type="ECO:0000313" key="1">
    <source>
        <dbReference type="EMBL" id="RUA22061.1"/>
    </source>
</evidence>
<name>A0A3S0Q0V2_9GAMM</name>
<organism evidence="1">
    <name type="scientific">Billgrantia gudaonensis</name>
    <dbReference type="NCBI Taxonomy" id="376427"/>
    <lineage>
        <taxon>Bacteria</taxon>
        <taxon>Pseudomonadati</taxon>
        <taxon>Pseudomonadota</taxon>
        <taxon>Gammaproteobacteria</taxon>
        <taxon>Oceanospirillales</taxon>
        <taxon>Halomonadaceae</taxon>
        <taxon>Billgrantia</taxon>
    </lineage>
</organism>
<dbReference type="EMBL" id="RXHI01000025">
    <property type="protein sequence ID" value="RUA22061.1"/>
    <property type="molecule type" value="Genomic_DNA"/>
</dbReference>
<accession>A0A3S0Q0V2</accession>
<proteinExistence type="predicted"/>
<reference evidence="1" key="1">
    <citation type="submission" date="2018-12" db="EMBL/GenBank/DDBJ databases">
        <authorList>
            <person name="Jadhav K."/>
            <person name="Kushwaha B."/>
            <person name="Jadhav I."/>
        </authorList>
    </citation>
    <scope>NUCLEOTIDE SEQUENCE [LARGE SCALE GENOMIC DNA]</scope>
    <source>
        <strain evidence="1">SBS 10</strain>
    </source>
</reference>